<dbReference type="InterPro" id="IPR011990">
    <property type="entry name" value="TPR-like_helical_dom_sf"/>
</dbReference>
<protein>
    <submittedName>
        <fullName evidence="8">Tetratricopeptide repeat protein</fullName>
    </submittedName>
</protein>
<keyword evidence="4 6" id="KW-0472">Membrane</keyword>
<evidence type="ECO:0000259" key="7">
    <source>
        <dbReference type="Pfam" id="PF07219"/>
    </source>
</evidence>
<name>A0A843YB10_9RHOB</name>
<feature type="region of interest" description="Disordered" evidence="5">
    <location>
        <begin position="464"/>
        <end position="489"/>
    </location>
</feature>
<feature type="transmembrane region" description="Helical" evidence="6">
    <location>
        <begin position="45"/>
        <end position="66"/>
    </location>
</feature>
<comment type="caution">
    <text evidence="8">The sequence shown here is derived from an EMBL/GenBank/DDBJ whole genome shotgun (WGS) entry which is preliminary data.</text>
</comment>
<dbReference type="RefSeq" id="WP_153215124.1">
    <property type="nucleotide sequence ID" value="NZ_WIBF01000003.1"/>
</dbReference>
<organism evidence="8 9">
    <name type="scientific">Tritonibacter litoralis</name>
    <dbReference type="NCBI Taxonomy" id="2662264"/>
    <lineage>
        <taxon>Bacteria</taxon>
        <taxon>Pseudomonadati</taxon>
        <taxon>Pseudomonadota</taxon>
        <taxon>Alphaproteobacteria</taxon>
        <taxon>Rhodobacterales</taxon>
        <taxon>Paracoccaceae</taxon>
        <taxon>Tritonibacter</taxon>
    </lineage>
</organism>
<feature type="domain" description="HemY N-terminal" evidence="7">
    <location>
        <begin position="30"/>
        <end position="143"/>
    </location>
</feature>
<evidence type="ECO:0000256" key="5">
    <source>
        <dbReference type="SAM" id="MobiDB-lite"/>
    </source>
</evidence>
<evidence type="ECO:0000256" key="3">
    <source>
        <dbReference type="ARBA" id="ARBA00022989"/>
    </source>
</evidence>
<proteinExistence type="predicted"/>
<gene>
    <name evidence="8" type="ORF">GFB49_06890</name>
</gene>
<dbReference type="AlphaFoldDB" id="A0A843YB10"/>
<evidence type="ECO:0000256" key="2">
    <source>
        <dbReference type="ARBA" id="ARBA00022692"/>
    </source>
</evidence>
<dbReference type="InterPro" id="IPR016982">
    <property type="entry name" value="Mms48"/>
</dbReference>
<accession>A0A843YB10</accession>
<dbReference type="Pfam" id="PF07219">
    <property type="entry name" value="HemY_N"/>
    <property type="match status" value="1"/>
</dbReference>
<dbReference type="EMBL" id="WIBF01000003">
    <property type="protein sequence ID" value="MQQ08171.1"/>
    <property type="molecule type" value="Genomic_DNA"/>
</dbReference>
<evidence type="ECO:0000256" key="6">
    <source>
        <dbReference type="SAM" id="Phobius"/>
    </source>
</evidence>
<sequence length="489" mass="52890">MLWSLSKYLIFVALAAALAYGAGLLLETSGGVQITVAGTEYTLGALQSVLALSVLLVVLWLTLKLASLLVATLRFINGDETALSRFFDKGRERKGYQALADGLMALASGEGRLAMAKAARAERYLEKPELTNLITAQAAEMAGDTKKAAEAYKKLLSTQSTRFVGVRGIMNQKLSEGDKGTALALAEKALALRPKHEEVQDTLLKLQAQAQDWAGARKTLSTKLKTGTLPRDVYKRRDAVLALSSAKTLLDEGATTDQQEKAIEANRLSPDLVPAAALAARAYIEQGKKRQATRILKKTWEAQPHPDLAHAYAEIEPEETPAARIKRFDQLARLAPDHDETRLVMAELQIVAEEFPSARRALGDLAERAPDARALTLMAAIERGEGADDSVVRGWLARALSAPRGPQWVCDTCNHIQPEWTPVCENCGSFDTLSWKTPDTPEVASATGAYMLPLIVGALEDKSDAVEPEADEVVEATADEPAEPVKEAN</sequence>
<comment type="subcellular location">
    <subcellularLocation>
        <location evidence="1">Membrane</location>
    </subcellularLocation>
</comment>
<dbReference type="InterPro" id="IPR010817">
    <property type="entry name" value="HemY_N"/>
</dbReference>
<evidence type="ECO:0000313" key="8">
    <source>
        <dbReference type="EMBL" id="MQQ08171.1"/>
    </source>
</evidence>
<keyword evidence="9" id="KW-1185">Reference proteome</keyword>
<keyword evidence="3 6" id="KW-1133">Transmembrane helix</keyword>
<dbReference type="SUPFAM" id="SSF48452">
    <property type="entry name" value="TPR-like"/>
    <property type="match status" value="1"/>
</dbReference>
<feature type="compositionally biased region" description="Acidic residues" evidence="5">
    <location>
        <begin position="466"/>
        <end position="482"/>
    </location>
</feature>
<evidence type="ECO:0000256" key="4">
    <source>
        <dbReference type="ARBA" id="ARBA00023136"/>
    </source>
</evidence>
<dbReference type="Proteomes" id="UP000444174">
    <property type="component" value="Unassembled WGS sequence"/>
</dbReference>
<evidence type="ECO:0000256" key="1">
    <source>
        <dbReference type="ARBA" id="ARBA00004370"/>
    </source>
</evidence>
<dbReference type="PIRSF" id="PIRSF031802">
    <property type="entry name" value="UCP031802"/>
    <property type="match status" value="1"/>
</dbReference>
<reference evidence="8 9" key="1">
    <citation type="submission" date="2019-10" db="EMBL/GenBank/DDBJ databases">
        <title>Epibacterium sp. nov., isolated from seawater.</title>
        <authorList>
            <person name="Zhang X."/>
            <person name="Li N."/>
        </authorList>
    </citation>
    <scope>NUCLEOTIDE SEQUENCE [LARGE SCALE GENOMIC DNA]</scope>
    <source>
        <strain evidence="8 9">SM1979</strain>
    </source>
</reference>
<dbReference type="GO" id="GO:0016020">
    <property type="term" value="C:membrane"/>
    <property type="evidence" value="ECO:0007669"/>
    <property type="project" value="UniProtKB-SubCell"/>
</dbReference>
<dbReference type="Pfam" id="PF14559">
    <property type="entry name" value="TPR_19"/>
    <property type="match status" value="1"/>
</dbReference>
<dbReference type="Gene3D" id="1.25.40.10">
    <property type="entry name" value="Tetratricopeptide repeat domain"/>
    <property type="match status" value="1"/>
</dbReference>
<keyword evidence="2 6" id="KW-0812">Transmembrane</keyword>
<evidence type="ECO:0000313" key="9">
    <source>
        <dbReference type="Proteomes" id="UP000444174"/>
    </source>
</evidence>